<proteinExistence type="inferred from homology"/>
<dbReference type="STRING" id="1548.CSCA_0668"/>
<feature type="transmembrane region" description="Helical" evidence="8">
    <location>
        <begin position="303"/>
        <end position="325"/>
    </location>
</feature>
<dbReference type="KEGG" id="csq:CSCA_0668"/>
<feature type="transmembrane region" description="Helical" evidence="8">
    <location>
        <begin position="331"/>
        <end position="349"/>
    </location>
</feature>
<keyword evidence="7 8" id="KW-0472">Membrane</keyword>
<feature type="transmembrane region" description="Helical" evidence="8">
    <location>
        <begin position="217"/>
        <end position="235"/>
    </location>
</feature>
<keyword evidence="10" id="KW-1185">Reference proteome</keyword>
<keyword evidence="6 8" id="KW-1133">Transmembrane helix</keyword>
<feature type="transmembrane region" description="Helical" evidence="8">
    <location>
        <begin position="112"/>
        <end position="133"/>
    </location>
</feature>
<dbReference type="RefSeq" id="WP_029160880.1">
    <property type="nucleotide sequence ID" value="NZ_CP009933.1"/>
</dbReference>
<protein>
    <submittedName>
        <fullName evidence="9">Fe3+ ABC superfamily ATP binding cassette transporter, membrane protein</fullName>
    </submittedName>
</protein>
<comment type="subcellular location">
    <subcellularLocation>
        <location evidence="1">Cell membrane</location>
        <topology evidence="1">Multi-pass membrane protein</topology>
    </subcellularLocation>
</comment>
<dbReference type="SUPFAM" id="SSF81345">
    <property type="entry name" value="ABC transporter involved in vitamin B12 uptake, BtuC"/>
    <property type="match status" value="1"/>
</dbReference>
<dbReference type="InterPro" id="IPR037294">
    <property type="entry name" value="ABC_BtuC-like"/>
</dbReference>
<evidence type="ECO:0000256" key="1">
    <source>
        <dbReference type="ARBA" id="ARBA00004651"/>
    </source>
</evidence>
<evidence type="ECO:0000313" key="10">
    <source>
        <dbReference type="Proteomes" id="UP000033115"/>
    </source>
</evidence>
<evidence type="ECO:0000256" key="2">
    <source>
        <dbReference type="ARBA" id="ARBA00007935"/>
    </source>
</evidence>
<dbReference type="Pfam" id="PF01032">
    <property type="entry name" value="FecCD"/>
    <property type="match status" value="1"/>
</dbReference>
<evidence type="ECO:0000256" key="3">
    <source>
        <dbReference type="ARBA" id="ARBA00022448"/>
    </source>
</evidence>
<dbReference type="AlphaFoldDB" id="A0A0E3JX58"/>
<reference evidence="9 10" key="1">
    <citation type="journal article" date="2015" name="J. Biotechnol.">
        <title>Complete genome sequence of a malodorant-producing acetogen, Clostridium scatologenes ATCC 25775(T).</title>
        <authorList>
            <person name="Zhu Z."/>
            <person name="Guo T."/>
            <person name="Zheng H."/>
            <person name="Song T."/>
            <person name="Ouyang P."/>
            <person name="Xie J."/>
        </authorList>
    </citation>
    <scope>NUCLEOTIDE SEQUENCE [LARGE SCALE GENOMIC DNA]</scope>
    <source>
        <strain evidence="9 10">ATCC 25775</strain>
    </source>
</reference>
<feature type="transmembrane region" description="Helical" evidence="8">
    <location>
        <begin position="171"/>
        <end position="191"/>
    </location>
</feature>
<evidence type="ECO:0000256" key="6">
    <source>
        <dbReference type="ARBA" id="ARBA00022989"/>
    </source>
</evidence>
<feature type="transmembrane region" description="Helical" evidence="8">
    <location>
        <begin position="272"/>
        <end position="291"/>
    </location>
</feature>
<dbReference type="InterPro" id="IPR000522">
    <property type="entry name" value="ABC_transptr_permease_BtuC"/>
</dbReference>
<feature type="transmembrane region" description="Helical" evidence="8">
    <location>
        <begin position="16"/>
        <end position="39"/>
    </location>
</feature>
<evidence type="ECO:0000256" key="7">
    <source>
        <dbReference type="ARBA" id="ARBA00023136"/>
    </source>
</evidence>
<feature type="transmembrane region" description="Helical" evidence="8">
    <location>
        <begin position="83"/>
        <end position="100"/>
    </location>
</feature>
<dbReference type="CDD" id="cd06550">
    <property type="entry name" value="TM_ABC_iron-siderophores_like"/>
    <property type="match status" value="1"/>
</dbReference>
<dbReference type="GO" id="GO:0022857">
    <property type="term" value="F:transmembrane transporter activity"/>
    <property type="evidence" value="ECO:0007669"/>
    <property type="project" value="InterPro"/>
</dbReference>
<gene>
    <name evidence="9" type="ORF">CSCA_0668</name>
</gene>
<name>A0A0E3JX58_CLOSL</name>
<accession>A0A0E3JX58</accession>
<keyword evidence="4" id="KW-1003">Cell membrane</keyword>
<dbReference type="PANTHER" id="PTHR30472:SF18">
    <property type="entry name" value="IRON(III) DICITRATE ABC TRANSPORTER,PERMEASE PROTEIN"/>
    <property type="match status" value="1"/>
</dbReference>
<keyword evidence="3" id="KW-0813">Transport</keyword>
<dbReference type="HOGENOM" id="CLU_013016_0_1_9"/>
<dbReference type="Gene3D" id="1.10.3470.10">
    <property type="entry name" value="ABC transporter involved in vitamin B12 uptake, BtuC"/>
    <property type="match status" value="1"/>
</dbReference>
<dbReference type="GO" id="GO:0033214">
    <property type="term" value="P:siderophore-iron import into cell"/>
    <property type="evidence" value="ECO:0007669"/>
    <property type="project" value="TreeGrafter"/>
</dbReference>
<comment type="similarity">
    <text evidence="2">Belongs to the binding-protein-dependent transport system permease family. FecCD subfamily.</text>
</comment>
<keyword evidence="5 8" id="KW-0812">Transmembrane</keyword>
<evidence type="ECO:0000256" key="5">
    <source>
        <dbReference type="ARBA" id="ARBA00022692"/>
    </source>
</evidence>
<dbReference type="FunFam" id="1.10.3470.10:FF:000001">
    <property type="entry name" value="Vitamin B12 ABC transporter permease BtuC"/>
    <property type="match status" value="1"/>
</dbReference>
<evidence type="ECO:0000256" key="4">
    <source>
        <dbReference type="ARBA" id="ARBA00022475"/>
    </source>
</evidence>
<dbReference type="EMBL" id="CP009933">
    <property type="protein sequence ID" value="AKA67793.1"/>
    <property type="molecule type" value="Genomic_DNA"/>
</dbReference>
<organism evidence="9 10">
    <name type="scientific">Clostridium scatologenes</name>
    <dbReference type="NCBI Taxonomy" id="1548"/>
    <lineage>
        <taxon>Bacteria</taxon>
        <taxon>Bacillati</taxon>
        <taxon>Bacillota</taxon>
        <taxon>Clostridia</taxon>
        <taxon>Eubacteriales</taxon>
        <taxon>Clostridiaceae</taxon>
        <taxon>Clostridium</taxon>
    </lineage>
</organism>
<dbReference type="PANTHER" id="PTHR30472">
    <property type="entry name" value="FERRIC ENTEROBACTIN TRANSPORT SYSTEM PERMEASE PROTEIN"/>
    <property type="match status" value="1"/>
</dbReference>
<evidence type="ECO:0000313" key="9">
    <source>
        <dbReference type="EMBL" id="AKA67793.1"/>
    </source>
</evidence>
<dbReference type="Proteomes" id="UP000033115">
    <property type="component" value="Chromosome"/>
</dbReference>
<dbReference type="GO" id="GO:0005886">
    <property type="term" value="C:plasma membrane"/>
    <property type="evidence" value="ECO:0007669"/>
    <property type="project" value="UniProtKB-SubCell"/>
</dbReference>
<feature type="transmembrane region" description="Helical" evidence="8">
    <location>
        <begin position="139"/>
        <end position="159"/>
    </location>
</feature>
<sequence length="360" mass="38905">MFNKSLKDLLPLKSKLSYFIFCLVLIFLVLLSMILSILIGSVNIESCWIFKIIFNNSMHQEYFQAVWPKSSESIVWNIRLPRVLLSAIVGAGLSLCGIAMQALTKNSLSDPYILGISSGASSGAVAVIMFGFFSFLTPYSITAGAFIGAVLAIIIALKFANIRGRITSTQLVLSGIAVSALFSAITNLFIFKEDNSDKVRTALFWMVGSLGGTKWSYIPYSGIMFAICTVSFFLLHKSLDALLLGDATATTLGVNTKLIKIVIIVLCTLLTGSIVSVSGVIGFVGLVIPHITRTFVGSNHKRLMPAAVLIGALFLIWSDVCARVIVSPEELPIGVVTAFIGAPFFLWILRKSSYSFGGSK</sequence>
<evidence type="ECO:0000256" key="8">
    <source>
        <dbReference type="SAM" id="Phobius"/>
    </source>
</evidence>